<dbReference type="PROSITE" id="PS50158">
    <property type="entry name" value="ZF_CCHC"/>
    <property type="match status" value="1"/>
</dbReference>
<feature type="region of interest" description="Disordered" evidence="2">
    <location>
        <begin position="228"/>
        <end position="274"/>
    </location>
</feature>
<gene>
    <name evidence="4" type="ORF">M514_07736</name>
</gene>
<dbReference type="GO" id="GO:0008270">
    <property type="term" value="F:zinc ion binding"/>
    <property type="evidence" value="ECO:0007669"/>
    <property type="project" value="UniProtKB-KW"/>
</dbReference>
<dbReference type="InterPro" id="IPR036875">
    <property type="entry name" value="Znf_CCHC_sf"/>
</dbReference>
<dbReference type="SMART" id="SM00343">
    <property type="entry name" value="ZnF_C2HC"/>
    <property type="match status" value="1"/>
</dbReference>
<evidence type="ECO:0000313" key="4">
    <source>
        <dbReference type="EMBL" id="KFD60399.1"/>
    </source>
</evidence>
<dbReference type="PANTHER" id="PTHR46888:SF1">
    <property type="entry name" value="RIBONUCLEASE H"/>
    <property type="match status" value="1"/>
</dbReference>
<dbReference type="Pfam" id="PF00098">
    <property type="entry name" value="zf-CCHC"/>
    <property type="match status" value="1"/>
</dbReference>
<accession>A0A085MT53</accession>
<keyword evidence="1" id="KW-0479">Metal-binding</keyword>
<dbReference type="Proteomes" id="UP000030758">
    <property type="component" value="Unassembled WGS sequence"/>
</dbReference>
<protein>
    <recommendedName>
        <fullName evidence="3">CCHC-type domain-containing protein</fullName>
    </recommendedName>
</protein>
<dbReference type="Gene3D" id="4.10.60.10">
    <property type="entry name" value="Zinc finger, CCHC-type"/>
    <property type="match status" value="1"/>
</dbReference>
<keyword evidence="1" id="KW-0862">Zinc</keyword>
<evidence type="ECO:0000256" key="2">
    <source>
        <dbReference type="SAM" id="MobiDB-lite"/>
    </source>
</evidence>
<organism evidence="4">
    <name type="scientific">Trichuris suis</name>
    <name type="common">pig whipworm</name>
    <dbReference type="NCBI Taxonomy" id="68888"/>
    <lineage>
        <taxon>Eukaryota</taxon>
        <taxon>Metazoa</taxon>
        <taxon>Ecdysozoa</taxon>
        <taxon>Nematoda</taxon>
        <taxon>Enoplea</taxon>
        <taxon>Dorylaimia</taxon>
        <taxon>Trichinellida</taxon>
        <taxon>Trichuridae</taxon>
        <taxon>Trichuris</taxon>
    </lineage>
</organism>
<dbReference type="SUPFAM" id="SSF57756">
    <property type="entry name" value="Retrovirus zinc finger-like domains"/>
    <property type="match status" value="1"/>
</dbReference>
<dbReference type="GO" id="GO:0019899">
    <property type="term" value="F:enzyme binding"/>
    <property type="evidence" value="ECO:0007669"/>
    <property type="project" value="UniProtKB-ARBA"/>
</dbReference>
<dbReference type="EMBL" id="KL367671">
    <property type="protein sequence ID" value="KFD60399.1"/>
    <property type="molecule type" value="Genomic_DNA"/>
</dbReference>
<sequence>MAAESGTSYRGPARATGAEQTFDLKLIPEFDGSSQRVAEWLEKVELVCELCRVVDVARVLPLRLTGVAFAVYQQLPSEDRRKIEKVKAALLTAFALDKFLAYKQFTTRKLGSGESPNVFLAALERLAKLAGGVSESVLGCAFVAGLPDHVQDMLRAGARMEDLTLNQLVARARAIMAKESDNYETDMGLAARAPAAAPGVQDENSDIRCYACGGVNHFARECPTRQRTLAAGRGSQSRNVEPRVCNRGRGPRRVFMGQGNGMGEEAPAPASSRL</sequence>
<evidence type="ECO:0000256" key="1">
    <source>
        <dbReference type="PROSITE-ProRule" id="PRU00047"/>
    </source>
</evidence>
<dbReference type="InterPro" id="IPR001878">
    <property type="entry name" value="Znf_CCHC"/>
</dbReference>
<feature type="domain" description="CCHC-type" evidence="3">
    <location>
        <begin position="208"/>
        <end position="223"/>
    </location>
</feature>
<proteinExistence type="predicted"/>
<dbReference type="PANTHER" id="PTHR46888">
    <property type="entry name" value="ZINC KNUCKLE DOMAINCONTAINING PROTEIN-RELATED"/>
    <property type="match status" value="1"/>
</dbReference>
<dbReference type="GO" id="GO:0003676">
    <property type="term" value="F:nucleic acid binding"/>
    <property type="evidence" value="ECO:0007669"/>
    <property type="project" value="InterPro"/>
</dbReference>
<name>A0A085MT53_9BILA</name>
<dbReference type="AlphaFoldDB" id="A0A085MT53"/>
<reference evidence="4" key="1">
    <citation type="journal article" date="2014" name="Nat. Genet.">
        <title>Genome and transcriptome of the porcine whipworm Trichuris suis.</title>
        <authorList>
            <person name="Jex A.R."/>
            <person name="Nejsum P."/>
            <person name="Schwarz E.M."/>
            <person name="Hu L."/>
            <person name="Young N.D."/>
            <person name="Hall R.S."/>
            <person name="Korhonen P.K."/>
            <person name="Liao S."/>
            <person name="Thamsborg S."/>
            <person name="Xia J."/>
            <person name="Xu P."/>
            <person name="Wang S."/>
            <person name="Scheerlinck J.P."/>
            <person name="Hofmann A."/>
            <person name="Sternberg P.W."/>
            <person name="Wang J."/>
            <person name="Gasser R.B."/>
        </authorList>
    </citation>
    <scope>NUCLEOTIDE SEQUENCE [LARGE SCALE GENOMIC DNA]</scope>
    <source>
        <strain evidence="4">DCEP-RM93F</strain>
    </source>
</reference>
<keyword evidence="1" id="KW-0863">Zinc-finger</keyword>
<evidence type="ECO:0000259" key="3">
    <source>
        <dbReference type="PROSITE" id="PS50158"/>
    </source>
</evidence>